<dbReference type="PANTHER" id="PTHR23502:SF50">
    <property type="entry name" value="TRANSPORTER, PUTATIVE (AFU_ORTHOLOGUE AFUA_5G00430)-RELATED"/>
    <property type="match status" value="1"/>
</dbReference>
<dbReference type="Pfam" id="PF07690">
    <property type="entry name" value="MFS_1"/>
    <property type="match status" value="1"/>
</dbReference>
<dbReference type="InterPro" id="IPR036259">
    <property type="entry name" value="MFS_trans_sf"/>
</dbReference>
<feature type="transmembrane region" description="Helical" evidence="6">
    <location>
        <begin position="508"/>
        <end position="528"/>
    </location>
</feature>
<feature type="region of interest" description="Disordered" evidence="5">
    <location>
        <begin position="241"/>
        <end position="279"/>
    </location>
</feature>
<evidence type="ECO:0000256" key="6">
    <source>
        <dbReference type="SAM" id="Phobius"/>
    </source>
</evidence>
<keyword evidence="8" id="KW-1185">Reference proteome</keyword>
<comment type="subcellular location">
    <subcellularLocation>
        <location evidence="1">Membrane</location>
        <topology evidence="1">Multi-pass membrane protein</topology>
    </subcellularLocation>
</comment>
<keyword evidence="2 6" id="KW-0812">Transmembrane</keyword>
<dbReference type="STRING" id="1047168.A0A0F4G5L3"/>
<proteinExistence type="predicted"/>
<evidence type="ECO:0000313" key="7">
    <source>
        <dbReference type="EMBL" id="KJX92661.1"/>
    </source>
</evidence>
<keyword evidence="3 6" id="KW-1133">Transmembrane helix</keyword>
<evidence type="ECO:0000256" key="4">
    <source>
        <dbReference type="ARBA" id="ARBA00023136"/>
    </source>
</evidence>
<dbReference type="Proteomes" id="UP000033647">
    <property type="component" value="Unassembled WGS sequence"/>
</dbReference>
<sequence>MADYLDPAWPPGTVKLAQLLAVNETESDIILQPRPTNDPNDPLNWPRWQKAINYTLACFYATMVYAFVNATSPTWGPMGEELNFSSTLLTNTYAIGCATLALGAPMLIPFALKFGSRSVYVFSSAAQLGVSIWSARTQTPGDWWGVNALQCWLGSLCEVLVQLTIADVYFVHQRGLMNSIYIWAMNVGGNLAVVAAGFATTSMGWRWVWWWFVIFFGLQLVVFIFGFEETKFRLDEATLVGQKPGSESPSSATSPSRAEDQEKKTTKNVTPVVNDTEANRSDTRNLSVVHIDHTIPRKTYRQKLSLTTTSPGNWLQFLRHSWQPFLILGSIPGVMYSSLVYAILLAWSTVQTAALSTIMLDAPYNFSASQIGLMSLAPFIGQTLGSLICGPLSDWTVLYLARRNNGIYEPEFRFYLFVPFVPFQLAGAWWFGYALNNGSSWEQVAVAYGVCTFGMGPLQSVALTYMLDAYNEIVGDALTALTFVRNTFSTIFVFAMPAWIAAVGIANVFNMIGAFGAVILLFSVVLIWKGKQLRVRTTKVYRYYASRQFEGRPL</sequence>
<feature type="transmembrane region" description="Helical" evidence="6">
    <location>
        <begin position="207"/>
        <end position="227"/>
    </location>
</feature>
<feature type="transmembrane region" description="Helical" evidence="6">
    <location>
        <begin position="51"/>
        <end position="68"/>
    </location>
</feature>
<organism evidence="7 8">
    <name type="scientific">Zymoseptoria brevis</name>
    <dbReference type="NCBI Taxonomy" id="1047168"/>
    <lineage>
        <taxon>Eukaryota</taxon>
        <taxon>Fungi</taxon>
        <taxon>Dikarya</taxon>
        <taxon>Ascomycota</taxon>
        <taxon>Pezizomycotina</taxon>
        <taxon>Dothideomycetes</taxon>
        <taxon>Dothideomycetidae</taxon>
        <taxon>Mycosphaerellales</taxon>
        <taxon>Mycosphaerellaceae</taxon>
        <taxon>Zymoseptoria</taxon>
    </lineage>
</organism>
<evidence type="ECO:0000256" key="2">
    <source>
        <dbReference type="ARBA" id="ARBA00022692"/>
    </source>
</evidence>
<feature type="compositionally biased region" description="Low complexity" evidence="5">
    <location>
        <begin position="244"/>
        <end position="256"/>
    </location>
</feature>
<evidence type="ECO:0000313" key="8">
    <source>
        <dbReference type="Proteomes" id="UP000033647"/>
    </source>
</evidence>
<feature type="transmembrane region" description="Helical" evidence="6">
    <location>
        <begin position="445"/>
        <end position="466"/>
    </location>
</feature>
<reference evidence="7 8" key="1">
    <citation type="submission" date="2015-03" db="EMBL/GenBank/DDBJ databases">
        <title>RNA-seq based gene annotation and comparative genomics of four Zymoseptoria species reveal species-specific pathogenicity related genes and transposable element activity.</title>
        <authorList>
            <person name="Grandaubert J."/>
            <person name="Bhattacharyya A."/>
            <person name="Stukenbrock E.H."/>
        </authorList>
    </citation>
    <scope>NUCLEOTIDE SEQUENCE [LARGE SCALE GENOMIC DNA]</scope>
    <source>
        <strain evidence="7 8">Zb18110</strain>
    </source>
</reference>
<dbReference type="PANTHER" id="PTHR23502">
    <property type="entry name" value="MAJOR FACILITATOR SUPERFAMILY"/>
    <property type="match status" value="1"/>
</dbReference>
<name>A0A0F4G5L3_9PEZI</name>
<protein>
    <submittedName>
        <fullName evidence="7">Major facilitator superfamily transporter like protein</fullName>
    </submittedName>
</protein>
<feature type="transmembrane region" description="Helical" evidence="6">
    <location>
        <begin position="414"/>
        <end position="433"/>
    </location>
</feature>
<dbReference type="EMBL" id="LAFY01005787">
    <property type="protein sequence ID" value="KJX92661.1"/>
    <property type="molecule type" value="Genomic_DNA"/>
</dbReference>
<evidence type="ECO:0000256" key="3">
    <source>
        <dbReference type="ARBA" id="ARBA00022989"/>
    </source>
</evidence>
<feature type="transmembrane region" description="Helical" evidence="6">
    <location>
        <begin position="88"/>
        <end position="112"/>
    </location>
</feature>
<feature type="transmembrane region" description="Helical" evidence="6">
    <location>
        <begin position="325"/>
        <end position="350"/>
    </location>
</feature>
<comment type="caution">
    <text evidence="7">The sequence shown here is derived from an EMBL/GenBank/DDBJ whole genome shotgun (WGS) entry which is preliminary data.</text>
</comment>
<gene>
    <name evidence="7" type="ORF">TI39_contig5832g00010</name>
</gene>
<feature type="transmembrane region" description="Helical" evidence="6">
    <location>
        <begin position="478"/>
        <end position="502"/>
    </location>
</feature>
<accession>A0A0F4G5L3</accession>
<evidence type="ECO:0000256" key="5">
    <source>
        <dbReference type="SAM" id="MobiDB-lite"/>
    </source>
</evidence>
<dbReference type="GO" id="GO:0022857">
    <property type="term" value="F:transmembrane transporter activity"/>
    <property type="evidence" value="ECO:0007669"/>
    <property type="project" value="InterPro"/>
</dbReference>
<evidence type="ECO:0000256" key="1">
    <source>
        <dbReference type="ARBA" id="ARBA00004141"/>
    </source>
</evidence>
<keyword evidence="4 6" id="KW-0472">Membrane</keyword>
<dbReference type="Gene3D" id="1.20.1250.20">
    <property type="entry name" value="MFS general substrate transporter like domains"/>
    <property type="match status" value="1"/>
</dbReference>
<dbReference type="AlphaFoldDB" id="A0A0F4G5L3"/>
<feature type="transmembrane region" description="Helical" evidence="6">
    <location>
        <begin position="180"/>
        <end position="201"/>
    </location>
</feature>
<dbReference type="SUPFAM" id="SSF103473">
    <property type="entry name" value="MFS general substrate transporter"/>
    <property type="match status" value="1"/>
</dbReference>
<dbReference type="InterPro" id="IPR011701">
    <property type="entry name" value="MFS"/>
</dbReference>
<feature type="transmembrane region" description="Helical" evidence="6">
    <location>
        <begin position="370"/>
        <end position="393"/>
    </location>
</feature>
<dbReference type="GO" id="GO:0005886">
    <property type="term" value="C:plasma membrane"/>
    <property type="evidence" value="ECO:0007669"/>
    <property type="project" value="TreeGrafter"/>
</dbReference>
<dbReference type="OrthoDB" id="5215911at2759"/>